<evidence type="ECO:0000259" key="1">
    <source>
        <dbReference type="Pfam" id="PF01978"/>
    </source>
</evidence>
<accession>A0A1F5EAZ8</accession>
<dbReference type="PANTHER" id="PTHR34293:SF1">
    <property type="entry name" value="HTH-TYPE TRANSCRIPTIONAL REGULATOR TRMBL2"/>
    <property type="match status" value="1"/>
</dbReference>
<dbReference type="Proteomes" id="UP000177481">
    <property type="component" value="Unassembled WGS sequence"/>
</dbReference>
<dbReference type="InterPro" id="IPR002831">
    <property type="entry name" value="Tscrpt_reg_TrmB_N"/>
</dbReference>
<dbReference type="InterPro" id="IPR036390">
    <property type="entry name" value="WH_DNA-bd_sf"/>
</dbReference>
<name>A0A1F5EAZ8_9BACT</name>
<protein>
    <recommendedName>
        <fullName evidence="1">Transcription regulator TrmB N-terminal domain-containing protein</fullName>
    </recommendedName>
</protein>
<dbReference type="SUPFAM" id="SSF46785">
    <property type="entry name" value="Winged helix' DNA-binding domain"/>
    <property type="match status" value="1"/>
</dbReference>
<evidence type="ECO:0000313" key="2">
    <source>
        <dbReference type="EMBL" id="OGD64578.1"/>
    </source>
</evidence>
<proteinExistence type="predicted"/>
<dbReference type="EMBL" id="MEZX01000002">
    <property type="protein sequence ID" value="OGD64578.1"/>
    <property type="molecule type" value="Genomic_DNA"/>
</dbReference>
<organism evidence="2 3">
    <name type="scientific">Candidatus Berkelbacteria bacterium RIFCSPLOWO2_01_FULL_50_28</name>
    <dbReference type="NCBI Taxonomy" id="1797471"/>
    <lineage>
        <taxon>Bacteria</taxon>
        <taxon>Candidatus Berkelbacteria</taxon>
    </lineage>
</organism>
<dbReference type="InterPro" id="IPR051797">
    <property type="entry name" value="TrmB-like"/>
</dbReference>
<dbReference type="Gene3D" id="1.10.10.10">
    <property type="entry name" value="Winged helix-like DNA-binding domain superfamily/Winged helix DNA-binding domain"/>
    <property type="match status" value="1"/>
</dbReference>
<dbReference type="Pfam" id="PF01978">
    <property type="entry name" value="TrmB"/>
    <property type="match status" value="1"/>
</dbReference>
<feature type="domain" description="Transcription regulator TrmB N-terminal" evidence="1">
    <location>
        <begin position="6"/>
        <end position="63"/>
    </location>
</feature>
<gene>
    <name evidence="2" type="ORF">A3A71_00790</name>
</gene>
<evidence type="ECO:0000313" key="3">
    <source>
        <dbReference type="Proteomes" id="UP000177481"/>
    </source>
</evidence>
<dbReference type="PANTHER" id="PTHR34293">
    <property type="entry name" value="HTH-TYPE TRANSCRIPTIONAL REGULATOR TRMBL2"/>
    <property type="match status" value="1"/>
</dbReference>
<dbReference type="AlphaFoldDB" id="A0A1F5EAZ8"/>
<dbReference type="InterPro" id="IPR036388">
    <property type="entry name" value="WH-like_DNA-bd_sf"/>
</dbReference>
<comment type="caution">
    <text evidence="2">The sequence shown here is derived from an EMBL/GenBank/DDBJ whole genome shotgun (WGS) entry which is preliminary data.</text>
</comment>
<reference evidence="2 3" key="1">
    <citation type="journal article" date="2016" name="Nat. Commun.">
        <title>Thousands of microbial genomes shed light on interconnected biogeochemical processes in an aquifer system.</title>
        <authorList>
            <person name="Anantharaman K."/>
            <person name="Brown C.T."/>
            <person name="Hug L.A."/>
            <person name="Sharon I."/>
            <person name="Castelle C.J."/>
            <person name="Probst A.J."/>
            <person name="Thomas B.C."/>
            <person name="Singh A."/>
            <person name="Wilkins M.J."/>
            <person name="Karaoz U."/>
            <person name="Brodie E.L."/>
            <person name="Williams K.H."/>
            <person name="Hubbard S.S."/>
            <person name="Banfield J.F."/>
        </authorList>
    </citation>
    <scope>NUCLEOTIDE SEQUENCE [LARGE SCALE GENOMIC DNA]</scope>
</reference>
<dbReference type="STRING" id="1797471.A3A71_00790"/>
<sequence>MNNEQLKILGINDTEAEVYLTVLKAGIVSHTEVANLSGIKRTTVYSAAKELVTRGLIAEDLSQKVARLTAIAPKNLTTILDNQLRQVEERKKLLQPLIEALNKEAGSTQYPVPKIQFITQEDISRFFFQQTPTWNESAKTVDSTWWGYQDPTFVENYLDWIEVFWKQPSAKEVYAKLLSNEADIEKVVTQHPQREIRPWASVKQFTATTWIVGDYVIMVVTNRSPHYLIEIHDPLMAHNLREFCKGVWNTLTTK</sequence>